<evidence type="ECO:0000256" key="2">
    <source>
        <dbReference type="ARBA" id="ARBA00022722"/>
    </source>
</evidence>
<dbReference type="GO" id="GO:0016787">
    <property type="term" value="F:hydrolase activity"/>
    <property type="evidence" value="ECO:0007669"/>
    <property type="project" value="UniProtKB-KW"/>
</dbReference>
<dbReference type="PANTHER" id="PTHR30636:SF3">
    <property type="entry name" value="UPF0701 PROTEIN YICC"/>
    <property type="match status" value="1"/>
</dbReference>
<reference evidence="9 10" key="1">
    <citation type="submission" date="2009-06" db="EMBL/GenBank/DDBJ databases">
        <title>Complete sequence of Thermotogales bacterium TBF 19.5.1.</title>
        <authorList>
            <consortium name="US DOE Joint Genome Institute"/>
            <person name="Lucas S."/>
            <person name="Copeland A."/>
            <person name="Lapidus A."/>
            <person name="Glavina del Rio T."/>
            <person name="Tice H."/>
            <person name="Bruce D."/>
            <person name="Goodwin L."/>
            <person name="Pitluck S."/>
            <person name="Chertkov O."/>
            <person name="Brettin T."/>
            <person name="Detter J.C."/>
            <person name="Han C."/>
            <person name="Schmutz J."/>
            <person name="Larimer F."/>
            <person name="Land M."/>
            <person name="Hauser L."/>
            <person name="Kyrpides N."/>
            <person name="Ovchinnikova G."/>
            <person name="Noll K."/>
        </authorList>
    </citation>
    <scope>NUCLEOTIDE SEQUENCE [LARGE SCALE GENOMIC DNA]</scope>
    <source>
        <strain evidence="10">ATCC BAA-1733 / DSM 21960 / TBF 19.5.1</strain>
    </source>
</reference>
<reference evidence="9 10" key="2">
    <citation type="journal article" date="2011" name="J. Bacteriol.">
        <title>Genome Sequence of Kosmotoga olearia Strain TBF 19.5.1, a Thermophilic Bacterium with a Wide Growth Temperature Range, Isolated from the Troll B Oil Platform in the North Sea.</title>
        <authorList>
            <person name="Swithers K.S."/>
            <person name="Dipippo J.L."/>
            <person name="Bruce D.C."/>
            <person name="Detter C."/>
            <person name="Tapia R."/>
            <person name="Han S."/>
            <person name="Goodwin L.A."/>
            <person name="Han J."/>
            <person name="Woyke T."/>
            <person name="Pitluck S."/>
            <person name="Pennacchio L."/>
            <person name="Nolan M."/>
            <person name="Mikhailova N."/>
            <person name="Land M.L."/>
            <person name="Nesbo C.L."/>
            <person name="Gogarten J.P."/>
            <person name="Noll K.M."/>
        </authorList>
    </citation>
    <scope>NUCLEOTIDE SEQUENCE [LARGE SCALE GENOMIC DNA]</scope>
    <source>
        <strain evidence="10">ATCC BAA-1733 / DSM 21960 / TBF 19.5.1</strain>
    </source>
</reference>
<comment type="similarity">
    <text evidence="5">Belongs to the YicC/YloC family.</text>
</comment>
<evidence type="ECO:0000256" key="3">
    <source>
        <dbReference type="ARBA" id="ARBA00022759"/>
    </source>
</evidence>
<feature type="coiled-coil region" evidence="6">
    <location>
        <begin position="187"/>
        <end position="214"/>
    </location>
</feature>
<dbReference type="HOGENOM" id="CLU_076609_1_0_0"/>
<dbReference type="EMBL" id="CP001634">
    <property type="protein sequence ID" value="ACR80532.1"/>
    <property type="molecule type" value="Genomic_DNA"/>
</dbReference>
<dbReference type="AlphaFoldDB" id="C5CGF1"/>
<dbReference type="OrthoDB" id="9771229at2"/>
<evidence type="ECO:0000256" key="5">
    <source>
        <dbReference type="ARBA" id="ARBA00035648"/>
    </source>
</evidence>
<dbReference type="InterPro" id="IPR013551">
    <property type="entry name" value="YicC-like_C"/>
</dbReference>
<dbReference type="GO" id="GO:0004521">
    <property type="term" value="F:RNA endonuclease activity"/>
    <property type="evidence" value="ECO:0007669"/>
    <property type="project" value="InterPro"/>
</dbReference>
<accession>C5CGF1</accession>
<feature type="domain" description="Endoribonuclease YicC-like N-terminal" evidence="7">
    <location>
        <begin position="2"/>
        <end position="155"/>
    </location>
</feature>
<keyword evidence="4" id="KW-0378">Hydrolase</keyword>
<dbReference type="STRING" id="521045.Kole_1850"/>
<evidence type="ECO:0000256" key="6">
    <source>
        <dbReference type="SAM" id="Coils"/>
    </source>
</evidence>
<dbReference type="NCBIfam" id="TIGR00255">
    <property type="entry name" value="YicC/YloC family endoribonuclease"/>
    <property type="match status" value="1"/>
</dbReference>
<keyword evidence="2" id="KW-0540">Nuclease</keyword>
<dbReference type="InterPro" id="IPR005229">
    <property type="entry name" value="YicC/YloC-like"/>
</dbReference>
<keyword evidence="6" id="KW-0175">Coiled coil</keyword>
<evidence type="ECO:0000259" key="8">
    <source>
        <dbReference type="Pfam" id="PF08340"/>
    </source>
</evidence>
<proteinExistence type="inferred from homology"/>
<keyword evidence="10" id="KW-1185">Reference proteome</keyword>
<evidence type="ECO:0000259" key="7">
    <source>
        <dbReference type="Pfam" id="PF03755"/>
    </source>
</evidence>
<comment type="cofactor">
    <cofactor evidence="1">
        <name>a divalent metal cation</name>
        <dbReference type="ChEBI" id="CHEBI:60240"/>
    </cofactor>
</comment>
<gene>
    <name evidence="9" type="ordered locus">Kole_1850</name>
</gene>
<dbReference type="PANTHER" id="PTHR30636">
    <property type="entry name" value="UPF0701 PROTEIN YICC"/>
    <property type="match status" value="1"/>
</dbReference>
<dbReference type="InterPro" id="IPR013527">
    <property type="entry name" value="YicC-like_N"/>
</dbReference>
<sequence>MIRSMTGFARAEEEKGGILCSVELKSVNSKHLNIDVNTGGRFTELEIKASRFLRDHLRRGTIKAYIDILFMDQADVIQPDMGMASAYYRALNQLADKFKIADRISLDVMTKMKDILRYKVSPELMEKIWDCAKIALGKAVTDLNKDKEREGENLSQAIRSYLTSLRQIANSLKEESKGFLEFYREQLKKRVEEILNFEADKNRLEQEVVILAERADISEEIVRLFSHIDSFEKLLDKDGECGIQLDFLCQEMHREFSTIAAKSKKLSITSLSIEGRTLVNKIREQVQNIE</sequence>
<organism evidence="9 10">
    <name type="scientific">Kosmotoga olearia (strain ATCC BAA-1733 / DSM 21960 / TBF 19.5.1)</name>
    <dbReference type="NCBI Taxonomy" id="521045"/>
    <lineage>
        <taxon>Bacteria</taxon>
        <taxon>Thermotogati</taxon>
        <taxon>Thermotogota</taxon>
        <taxon>Thermotogae</taxon>
        <taxon>Kosmotogales</taxon>
        <taxon>Kosmotogaceae</taxon>
        <taxon>Kosmotoga</taxon>
    </lineage>
</organism>
<feature type="domain" description="Endoribonuclease YicC-like C-terminal" evidence="8">
    <location>
        <begin position="173"/>
        <end position="290"/>
    </location>
</feature>
<dbReference type="Proteomes" id="UP000002382">
    <property type="component" value="Chromosome"/>
</dbReference>
<evidence type="ECO:0000313" key="10">
    <source>
        <dbReference type="Proteomes" id="UP000002382"/>
    </source>
</evidence>
<dbReference type="eggNOG" id="COG1561">
    <property type="taxonomic scope" value="Bacteria"/>
</dbReference>
<dbReference type="Pfam" id="PF08340">
    <property type="entry name" value="YicC-like_C"/>
    <property type="match status" value="1"/>
</dbReference>
<dbReference type="RefSeq" id="WP_015869175.1">
    <property type="nucleotide sequence ID" value="NC_012785.1"/>
</dbReference>
<evidence type="ECO:0000256" key="1">
    <source>
        <dbReference type="ARBA" id="ARBA00001968"/>
    </source>
</evidence>
<evidence type="ECO:0008006" key="11">
    <source>
        <dbReference type="Google" id="ProtNLM"/>
    </source>
</evidence>
<evidence type="ECO:0000256" key="4">
    <source>
        <dbReference type="ARBA" id="ARBA00022801"/>
    </source>
</evidence>
<evidence type="ECO:0000313" key="9">
    <source>
        <dbReference type="EMBL" id="ACR80532.1"/>
    </source>
</evidence>
<keyword evidence="3" id="KW-0255">Endonuclease</keyword>
<dbReference type="Pfam" id="PF03755">
    <property type="entry name" value="YicC-like_N"/>
    <property type="match status" value="1"/>
</dbReference>
<protein>
    <recommendedName>
        <fullName evidence="11">YicC domain protein</fullName>
    </recommendedName>
</protein>
<dbReference type="KEGG" id="kol:Kole_1850"/>
<name>C5CGF1_KOSOT</name>